<dbReference type="EMBL" id="CP021781">
    <property type="protein sequence ID" value="AXA33192.1"/>
    <property type="molecule type" value="Genomic_DNA"/>
</dbReference>
<feature type="active site" evidence="2">
    <location>
        <position position="137"/>
    </location>
</feature>
<dbReference type="Gene3D" id="3.90.45.10">
    <property type="entry name" value="Peptide deformylase"/>
    <property type="match status" value="1"/>
</dbReference>
<dbReference type="AlphaFoldDB" id="A0A2Z4XXL6"/>
<dbReference type="HAMAP" id="MF_00163">
    <property type="entry name" value="Pep_deformylase"/>
    <property type="match status" value="1"/>
</dbReference>
<comment type="function">
    <text evidence="2">Removes the formyl group from the N-terminal Met of newly synthesized proteins. Requires at least a dipeptide for an efficient rate of reaction. N-terminal L-methionine is a prerequisite for activity but the enzyme has broad specificity at other positions.</text>
</comment>
<dbReference type="GO" id="GO:0042586">
    <property type="term" value="F:peptide deformylase activity"/>
    <property type="evidence" value="ECO:0007669"/>
    <property type="project" value="UniProtKB-UniRule"/>
</dbReference>
<dbReference type="CDD" id="cd00487">
    <property type="entry name" value="Pep_deformylase"/>
    <property type="match status" value="1"/>
</dbReference>
<feature type="binding site" evidence="2">
    <location>
        <position position="140"/>
    </location>
    <ligand>
        <name>Fe cation</name>
        <dbReference type="ChEBI" id="CHEBI:24875"/>
    </ligand>
</feature>
<dbReference type="SUPFAM" id="SSF56420">
    <property type="entry name" value="Peptide deformylase"/>
    <property type="match status" value="1"/>
</dbReference>
<evidence type="ECO:0000256" key="1">
    <source>
        <dbReference type="ARBA" id="ARBA00010759"/>
    </source>
</evidence>
<keyword evidence="6" id="KW-1185">Reference proteome</keyword>
<sequence>MPLQILQYPHPVLKEVAKEVSKDEINDDFRATLEEMAGLMSEANGVGLAAIQVGIKKRFFIMIESLNSDEHNVITIINPEIVEEKGEINDEEGCLSFPGVNAKVKRAETVKVKGLNEFGEEIEVEKEGYLARCIQHEIDHLNGITFFDHLGAIKRQMIEKKYKKLMKENAMA</sequence>
<comment type="similarity">
    <text evidence="1 2">Belongs to the polypeptide deformylase family.</text>
</comment>
<dbReference type="PIRSF" id="PIRSF004749">
    <property type="entry name" value="Pep_def"/>
    <property type="match status" value="1"/>
</dbReference>
<comment type="catalytic activity">
    <reaction evidence="2">
        <text>N-terminal N-formyl-L-methionyl-[peptide] + H2O = N-terminal L-methionyl-[peptide] + formate</text>
        <dbReference type="Rhea" id="RHEA:24420"/>
        <dbReference type="Rhea" id="RHEA-COMP:10639"/>
        <dbReference type="Rhea" id="RHEA-COMP:10640"/>
        <dbReference type="ChEBI" id="CHEBI:15377"/>
        <dbReference type="ChEBI" id="CHEBI:15740"/>
        <dbReference type="ChEBI" id="CHEBI:49298"/>
        <dbReference type="ChEBI" id="CHEBI:64731"/>
        <dbReference type="EC" id="3.5.1.88"/>
    </reaction>
</comment>
<reference evidence="3 5" key="1">
    <citation type="submission" date="2017-06" db="EMBL/GenBank/DDBJ databases">
        <title>Complete genome of Francisella adeliensis.</title>
        <authorList>
            <person name="Vallesi A."/>
            <person name="Sjodin A."/>
        </authorList>
    </citation>
    <scope>NUCLEOTIDE SEQUENCE [LARGE SCALE GENOMIC DNA]</scope>
    <source>
        <strain evidence="3 5">FDC440</strain>
    </source>
</reference>
<keyword evidence="2" id="KW-0479">Metal-binding</keyword>
<dbReference type="NCBIfam" id="TIGR00079">
    <property type="entry name" value="pept_deformyl"/>
    <property type="match status" value="1"/>
</dbReference>
<keyword evidence="2" id="KW-0648">Protein biosynthesis</keyword>
<dbReference type="EC" id="3.5.1.88" evidence="2"/>
<dbReference type="KEGG" id="fad:CDH04_01590"/>
<feature type="binding site" evidence="2">
    <location>
        <position position="94"/>
    </location>
    <ligand>
        <name>Fe cation</name>
        <dbReference type="ChEBI" id="CHEBI:24875"/>
    </ligand>
</feature>
<comment type="cofactor">
    <cofactor evidence="2">
        <name>Fe(2+)</name>
        <dbReference type="ChEBI" id="CHEBI:29033"/>
    </cofactor>
    <text evidence="2">Binds 1 Fe(2+) ion.</text>
</comment>
<dbReference type="RefSeq" id="WP_112869365.1">
    <property type="nucleotide sequence ID" value="NZ_CP021781.1"/>
</dbReference>
<evidence type="ECO:0000313" key="3">
    <source>
        <dbReference type="EMBL" id="AXA33192.1"/>
    </source>
</evidence>
<keyword evidence="2 4" id="KW-0378">Hydrolase</keyword>
<evidence type="ECO:0000313" key="4">
    <source>
        <dbReference type="EMBL" id="QIW11420.1"/>
    </source>
</evidence>
<dbReference type="EMBL" id="CP043424">
    <property type="protein sequence ID" value="QIW11420.1"/>
    <property type="molecule type" value="Genomic_DNA"/>
</dbReference>
<dbReference type="InterPro" id="IPR036821">
    <property type="entry name" value="Peptide_deformylase_sf"/>
</dbReference>
<reference evidence="4 6" key="2">
    <citation type="submission" date="2019-08" db="EMBL/GenBank/DDBJ databases">
        <title>Complete genome sequences of Francisella adeliensis (FSC1325 and FSC1326).</title>
        <authorList>
            <person name="Ohrman C."/>
            <person name="Uneklint I."/>
            <person name="Vallesi A."/>
            <person name="Karlsson L."/>
            <person name="Sjodin A."/>
        </authorList>
    </citation>
    <scope>NUCLEOTIDE SEQUENCE [LARGE SCALE GENOMIC DNA]</scope>
    <source>
        <strain evidence="4 6">FSC1325</strain>
    </source>
</reference>
<evidence type="ECO:0000313" key="5">
    <source>
        <dbReference type="Proteomes" id="UP000251120"/>
    </source>
</evidence>
<name>A0A2Z4XXL6_9GAMM</name>
<gene>
    <name evidence="2 3" type="primary">def</name>
    <name evidence="3" type="ORF">CDH04_01590</name>
    <name evidence="4" type="ORF">FZC43_01595</name>
</gene>
<keyword evidence="2" id="KW-0408">Iron</keyword>
<dbReference type="Pfam" id="PF01327">
    <property type="entry name" value="Pep_deformylase"/>
    <property type="match status" value="1"/>
</dbReference>
<feature type="binding site" evidence="2">
    <location>
        <position position="136"/>
    </location>
    <ligand>
        <name>Fe cation</name>
        <dbReference type="ChEBI" id="CHEBI:24875"/>
    </ligand>
</feature>
<protein>
    <recommendedName>
        <fullName evidence="2">Peptide deformylase</fullName>
        <shortName evidence="2">PDF</shortName>
        <ecNumber evidence="2">3.5.1.88</ecNumber>
    </recommendedName>
    <alternativeName>
        <fullName evidence="2">Polypeptide deformylase</fullName>
    </alternativeName>
</protein>
<dbReference type="Proteomes" id="UP000251120">
    <property type="component" value="Chromosome"/>
</dbReference>
<dbReference type="OrthoDB" id="9804313at2"/>
<dbReference type="GO" id="GO:0046872">
    <property type="term" value="F:metal ion binding"/>
    <property type="evidence" value="ECO:0007669"/>
    <property type="project" value="UniProtKB-KW"/>
</dbReference>
<evidence type="ECO:0000256" key="2">
    <source>
        <dbReference type="HAMAP-Rule" id="MF_00163"/>
    </source>
</evidence>
<organism evidence="3 5">
    <name type="scientific">Francisella adeliensis</name>
    <dbReference type="NCBI Taxonomy" id="2007306"/>
    <lineage>
        <taxon>Bacteria</taxon>
        <taxon>Pseudomonadati</taxon>
        <taxon>Pseudomonadota</taxon>
        <taxon>Gammaproteobacteria</taxon>
        <taxon>Thiotrichales</taxon>
        <taxon>Francisellaceae</taxon>
        <taxon>Francisella</taxon>
    </lineage>
</organism>
<dbReference type="PANTHER" id="PTHR10458">
    <property type="entry name" value="PEPTIDE DEFORMYLASE"/>
    <property type="match status" value="1"/>
</dbReference>
<dbReference type="PANTHER" id="PTHR10458:SF22">
    <property type="entry name" value="PEPTIDE DEFORMYLASE"/>
    <property type="match status" value="1"/>
</dbReference>
<accession>A0A2Z4XXL6</accession>
<dbReference type="InterPro" id="IPR023635">
    <property type="entry name" value="Peptide_deformylase"/>
</dbReference>
<evidence type="ECO:0000313" key="6">
    <source>
        <dbReference type="Proteomes" id="UP000681131"/>
    </source>
</evidence>
<dbReference type="Proteomes" id="UP000681131">
    <property type="component" value="Chromosome"/>
</dbReference>
<proteinExistence type="inferred from homology"/>
<dbReference type="NCBIfam" id="NF001159">
    <property type="entry name" value="PRK00150.1-3"/>
    <property type="match status" value="1"/>
</dbReference>
<dbReference type="PRINTS" id="PR01576">
    <property type="entry name" value="PDEFORMYLASE"/>
</dbReference>
<dbReference type="GO" id="GO:0006412">
    <property type="term" value="P:translation"/>
    <property type="evidence" value="ECO:0007669"/>
    <property type="project" value="UniProtKB-UniRule"/>
</dbReference>